<dbReference type="EMBL" id="AAXW01000002">
    <property type="protein sequence ID" value="EAZ93288.1"/>
    <property type="molecule type" value="Genomic_DNA"/>
</dbReference>
<organism evidence="1 2">
    <name type="scientific">Crocosphaera chwakensis CCY0110</name>
    <dbReference type="NCBI Taxonomy" id="391612"/>
    <lineage>
        <taxon>Bacteria</taxon>
        <taxon>Bacillati</taxon>
        <taxon>Cyanobacteriota</taxon>
        <taxon>Cyanophyceae</taxon>
        <taxon>Oscillatoriophycideae</taxon>
        <taxon>Chroococcales</taxon>
        <taxon>Aphanothecaceae</taxon>
        <taxon>Crocosphaera</taxon>
        <taxon>Crocosphaera chwakensis</taxon>
    </lineage>
</organism>
<evidence type="ECO:0000313" key="2">
    <source>
        <dbReference type="Proteomes" id="UP000003781"/>
    </source>
</evidence>
<dbReference type="Proteomes" id="UP000003781">
    <property type="component" value="Unassembled WGS sequence"/>
</dbReference>
<gene>
    <name evidence="1" type="ORF">CY0110_15872</name>
</gene>
<proteinExistence type="predicted"/>
<keyword evidence="2" id="KW-1185">Reference proteome</keyword>
<sequence>MPFAPPSSAKTAAATGSGSTVRLAWRMVAT</sequence>
<protein>
    <submittedName>
        <fullName evidence="1">Uncharacterized protein</fullName>
    </submittedName>
</protein>
<name>A3IHK6_9CHRO</name>
<comment type="caution">
    <text evidence="1">The sequence shown here is derived from an EMBL/GenBank/DDBJ whole genome shotgun (WGS) entry which is preliminary data.</text>
</comment>
<dbReference type="AlphaFoldDB" id="A3IHK6"/>
<reference evidence="1 2" key="1">
    <citation type="submission" date="2007-03" db="EMBL/GenBank/DDBJ databases">
        <authorList>
            <person name="Stal L."/>
            <person name="Ferriera S."/>
            <person name="Johnson J."/>
            <person name="Kravitz S."/>
            <person name="Beeson K."/>
            <person name="Sutton G."/>
            <person name="Rogers Y.-H."/>
            <person name="Friedman R."/>
            <person name="Frazier M."/>
            <person name="Venter J.C."/>
        </authorList>
    </citation>
    <scope>NUCLEOTIDE SEQUENCE [LARGE SCALE GENOMIC DNA]</scope>
    <source>
        <strain evidence="1 2">CCY0110</strain>
    </source>
</reference>
<evidence type="ECO:0000313" key="1">
    <source>
        <dbReference type="EMBL" id="EAZ93288.1"/>
    </source>
</evidence>
<accession>A3IHK6</accession>